<protein>
    <submittedName>
        <fullName evidence="3">Phosphotransferase</fullName>
    </submittedName>
</protein>
<dbReference type="GO" id="GO:0009088">
    <property type="term" value="P:threonine biosynthetic process"/>
    <property type="evidence" value="ECO:0007669"/>
    <property type="project" value="TreeGrafter"/>
</dbReference>
<organism evidence="3 4">
    <name type="scientific">Ectobacillus ponti</name>
    <dbReference type="NCBI Taxonomy" id="2961894"/>
    <lineage>
        <taxon>Bacteria</taxon>
        <taxon>Bacillati</taxon>
        <taxon>Bacillota</taxon>
        <taxon>Bacilli</taxon>
        <taxon>Bacillales</taxon>
        <taxon>Bacillaceae</taxon>
        <taxon>Ectobacillus</taxon>
    </lineage>
</organism>
<evidence type="ECO:0000259" key="2">
    <source>
        <dbReference type="Pfam" id="PF01636"/>
    </source>
</evidence>
<dbReference type="Gene3D" id="3.90.1200.10">
    <property type="match status" value="1"/>
</dbReference>
<comment type="caution">
    <text evidence="3">The sequence shown here is derived from an EMBL/GenBank/DDBJ whole genome shotgun (WGS) entry which is preliminary data.</text>
</comment>
<keyword evidence="4" id="KW-1185">Reference proteome</keyword>
<gene>
    <name evidence="3" type="ORF">NK662_06165</name>
</gene>
<evidence type="ECO:0000313" key="3">
    <source>
        <dbReference type="EMBL" id="MCP8968122.1"/>
    </source>
</evidence>
<dbReference type="AlphaFoldDB" id="A0AA41X3L9"/>
<evidence type="ECO:0000313" key="4">
    <source>
        <dbReference type="Proteomes" id="UP001156102"/>
    </source>
</evidence>
<dbReference type="InterPro" id="IPR011009">
    <property type="entry name" value="Kinase-like_dom_sf"/>
</dbReference>
<dbReference type="SUPFAM" id="SSF56112">
    <property type="entry name" value="Protein kinase-like (PK-like)"/>
    <property type="match status" value="1"/>
</dbReference>
<dbReference type="InterPro" id="IPR050249">
    <property type="entry name" value="Pseudomonas-type_ThrB"/>
</dbReference>
<accession>A0AA41X3L9</accession>
<name>A0AA41X3L9_9BACI</name>
<dbReference type="InterPro" id="IPR002575">
    <property type="entry name" value="Aminoglycoside_PTrfase"/>
</dbReference>
<sequence length="323" mass="37312">MEQQVEQVFAPELLQEAARHFGVEVEEESLKAFESYIFRAHIHTGEARILRITHSSHRSQPQVEAELSFLAYAAEQGVSVAKPYRSKHGRLVERLEAVDGTYFLASLFAFAPGRHVGESDDIWDEQLFEIWGKTAGALHRATKGFPYTPHRPQWQQEKYLSLALGHPDKELRAAAGELVAFISKLPREEDAFGLIHSDLHHGNFFYSEGALVVFDFDDLMYQYFIHDLAIILYYSVLRREGTQEEKDAFAKQQLFALRKGYETEHMLSDTWYAQIPLFLRLRDIVLYVVISQKFEGQEMPASLQATLRQIRERIRNKQPIVNL</sequence>
<dbReference type="RefSeq" id="WP_254758043.1">
    <property type="nucleotide sequence ID" value="NZ_JANCLT010000003.1"/>
</dbReference>
<proteinExistence type="inferred from homology"/>
<dbReference type="PANTHER" id="PTHR21064:SF6">
    <property type="entry name" value="AMINOGLYCOSIDE PHOSPHOTRANSFERASE DOMAIN-CONTAINING PROTEIN"/>
    <property type="match status" value="1"/>
</dbReference>
<reference evidence="3" key="1">
    <citation type="submission" date="2022-07" db="EMBL/GenBank/DDBJ databases">
        <authorList>
            <person name="Li W.-J."/>
            <person name="Deng Q.-Q."/>
        </authorList>
    </citation>
    <scope>NUCLEOTIDE SEQUENCE</scope>
    <source>
        <strain evidence="3">SYSU M60031</strain>
    </source>
</reference>
<comment type="similarity">
    <text evidence="1">Belongs to the pseudomonas-type ThrB family.</text>
</comment>
<dbReference type="GO" id="GO:0004413">
    <property type="term" value="F:homoserine kinase activity"/>
    <property type="evidence" value="ECO:0007669"/>
    <property type="project" value="TreeGrafter"/>
</dbReference>
<feature type="domain" description="Aminoglycoside phosphotransferase" evidence="2">
    <location>
        <begin position="41"/>
        <end position="258"/>
    </location>
</feature>
<dbReference type="PANTHER" id="PTHR21064">
    <property type="entry name" value="AMINOGLYCOSIDE PHOSPHOTRANSFERASE DOMAIN-CONTAINING PROTEIN-RELATED"/>
    <property type="match status" value="1"/>
</dbReference>
<dbReference type="EMBL" id="JANCLT010000003">
    <property type="protein sequence ID" value="MCP8968122.1"/>
    <property type="molecule type" value="Genomic_DNA"/>
</dbReference>
<dbReference type="Proteomes" id="UP001156102">
    <property type="component" value="Unassembled WGS sequence"/>
</dbReference>
<evidence type="ECO:0000256" key="1">
    <source>
        <dbReference type="ARBA" id="ARBA00038240"/>
    </source>
</evidence>
<dbReference type="Pfam" id="PF01636">
    <property type="entry name" value="APH"/>
    <property type="match status" value="1"/>
</dbReference>